<feature type="compositionally biased region" description="Polar residues" evidence="1">
    <location>
        <begin position="240"/>
        <end position="252"/>
    </location>
</feature>
<feature type="compositionally biased region" description="Polar residues" evidence="1">
    <location>
        <begin position="23"/>
        <end position="38"/>
    </location>
</feature>
<feature type="region of interest" description="Disordered" evidence="1">
    <location>
        <begin position="1"/>
        <end position="313"/>
    </location>
</feature>
<dbReference type="OrthoDB" id="3269842at2759"/>
<dbReference type="Proteomes" id="UP000307440">
    <property type="component" value="Unassembled WGS sequence"/>
</dbReference>
<proteinExistence type="predicted"/>
<evidence type="ECO:0000313" key="3">
    <source>
        <dbReference type="Proteomes" id="UP000307440"/>
    </source>
</evidence>
<sequence>MALPNHRSNQSLSLQPPSGVLPPSQNLKQQRRMTSPANSLVPPDGGRQPSPRPPSPLRNGFTYDSWTGIEPGDESIGSDDEDHPSNWKRSPSPSSSVSNLAASFVQRMNSFVGGMAPRSPSLMPSDAEIEAEAERERERSRREAEAILTKEAQQRKQVEERVLAMLGSAKGLPPPPSKSYTAPTTPSPSSSHKEGNNWWQAAKNRLTPTKEKDPPTPAQQVILEAKAREKKGKGKEEENQWPSNPSSTSLNIPVQPPTRKPVPASPSSPTPSRPSLTAPNLSPSPMRAPDSITNSPSRETTPMYTQFTPQGTLDVPGTLLAIAKRFEKLEKWTIGHVRALEDRMNDVERWLVDKEKDKPSTAVASAVPVDDSVLKGELNEIRDEMSELQGRVGELGREMAKIATSPTHLSSGPKTQMVGAVSIAPRQESTQVVHEVPDTPPILPPILPDLTGTPIHRRLSSTALDTTSPPLSSNKTPSGTKLPYPTGDYNSPPNTFSPPSSPPSSINAAFRNRPISGLPSSSYGTSGSSMSSGNRPMSPPGGSPLSSLSRAATSNSIPRTDSPVSMAADNGLPPPKSDAYRQASVSPTPRKRYTVALGGPIVAPPDLQSNAAPSRDPPKRAGTPKSYFKSGSQAQASDEDDEGGDGGETIGKSAAAKLTRSLATKRSTTSLNSLSSDRDKDEMGGGLYGRTKGDYKAQPSPTPVTPNKRLRAQSAYGFSAVQAQSAQFQTDNATSGGNVNTTAPLRLKTRTRSTEGLNSTASSGFGGMTTATGGKFVDPLVLRRQESAKPIAMPKPGKVPIGQLVAFFDKDKA</sequence>
<feature type="compositionally biased region" description="Polar residues" evidence="1">
    <location>
        <begin position="661"/>
        <end position="675"/>
    </location>
</feature>
<reference evidence="2 3" key="1">
    <citation type="journal article" date="2019" name="Nat. Ecol. Evol.">
        <title>Megaphylogeny resolves global patterns of mushroom evolution.</title>
        <authorList>
            <person name="Varga T."/>
            <person name="Krizsan K."/>
            <person name="Foldi C."/>
            <person name="Dima B."/>
            <person name="Sanchez-Garcia M."/>
            <person name="Sanchez-Ramirez S."/>
            <person name="Szollosi G.J."/>
            <person name="Szarkandi J.G."/>
            <person name="Papp V."/>
            <person name="Albert L."/>
            <person name="Andreopoulos W."/>
            <person name="Angelini C."/>
            <person name="Antonin V."/>
            <person name="Barry K.W."/>
            <person name="Bougher N.L."/>
            <person name="Buchanan P."/>
            <person name="Buyck B."/>
            <person name="Bense V."/>
            <person name="Catcheside P."/>
            <person name="Chovatia M."/>
            <person name="Cooper J."/>
            <person name="Damon W."/>
            <person name="Desjardin D."/>
            <person name="Finy P."/>
            <person name="Geml J."/>
            <person name="Haridas S."/>
            <person name="Hughes K."/>
            <person name="Justo A."/>
            <person name="Karasinski D."/>
            <person name="Kautmanova I."/>
            <person name="Kiss B."/>
            <person name="Kocsube S."/>
            <person name="Kotiranta H."/>
            <person name="LaButti K.M."/>
            <person name="Lechner B.E."/>
            <person name="Liimatainen K."/>
            <person name="Lipzen A."/>
            <person name="Lukacs Z."/>
            <person name="Mihaltcheva S."/>
            <person name="Morgado L.N."/>
            <person name="Niskanen T."/>
            <person name="Noordeloos M.E."/>
            <person name="Ohm R.A."/>
            <person name="Ortiz-Santana B."/>
            <person name="Ovrebo C."/>
            <person name="Racz N."/>
            <person name="Riley R."/>
            <person name="Savchenko A."/>
            <person name="Shiryaev A."/>
            <person name="Soop K."/>
            <person name="Spirin V."/>
            <person name="Szebenyi C."/>
            <person name="Tomsovsky M."/>
            <person name="Tulloss R.E."/>
            <person name="Uehling J."/>
            <person name="Grigoriev I.V."/>
            <person name="Vagvolgyi C."/>
            <person name="Papp T."/>
            <person name="Martin F.M."/>
            <person name="Miettinen O."/>
            <person name="Hibbett D.S."/>
            <person name="Nagy L.G."/>
        </authorList>
    </citation>
    <scope>NUCLEOTIDE SEQUENCE [LARGE SCALE GENOMIC DNA]</scope>
    <source>
        <strain evidence="2 3">CBS 121175</strain>
    </source>
</reference>
<accession>A0A5C3L6J1</accession>
<dbReference type="STRING" id="230819.A0A5C3L6J1"/>
<feature type="compositionally biased region" description="Polar residues" evidence="1">
    <location>
        <begin position="1"/>
        <end position="16"/>
    </location>
</feature>
<feature type="region of interest" description="Disordered" evidence="1">
    <location>
        <begin position="728"/>
        <end position="770"/>
    </location>
</feature>
<evidence type="ECO:0000256" key="1">
    <source>
        <dbReference type="SAM" id="MobiDB-lite"/>
    </source>
</evidence>
<feature type="compositionally biased region" description="Low complexity" evidence="1">
    <location>
        <begin position="516"/>
        <end position="536"/>
    </location>
</feature>
<organism evidence="2 3">
    <name type="scientific">Coprinopsis marcescibilis</name>
    <name type="common">Agaric fungus</name>
    <name type="synonym">Psathyrella marcescibilis</name>
    <dbReference type="NCBI Taxonomy" id="230819"/>
    <lineage>
        <taxon>Eukaryota</taxon>
        <taxon>Fungi</taxon>
        <taxon>Dikarya</taxon>
        <taxon>Basidiomycota</taxon>
        <taxon>Agaricomycotina</taxon>
        <taxon>Agaricomycetes</taxon>
        <taxon>Agaricomycetidae</taxon>
        <taxon>Agaricales</taxon>
        <taxon>Agaricineae</taxon>
        <taxon>Psathyrellaceae</taxon>
        <taxon>Coprinopsis</taxon>
    </lineage>
</organism>
<feature type="compositionally biased region" description="Basic and acidic residues" evidence="1">
    <location>
        <begin position="152"/>
        <end position="162"/>
    </location>
</feature>
<gene>
    <name evidence="2" type="ORF">FA15DRAFT_612335</name>
</gene>
<keyword evidence="3" id="KW-1185">Reference proteome</keyword>
<feature type="compositionally biased region" description="Polar residues" evidence="1">
    <location>
        <begin position="754"/>
        <end position="763"/>
    </location>
</feature>
<name>A0A5C3L6J1_COPMA</name>
<feature type="compositionally biased region" description="Acidic residues" evidence="1">
    <location>
        <begin position="71"/>
        <end position="82"/>
    </location>
</feature>
<feature type="compositionally biased region" description="Polar residues" evidence="1">
    <location>
        <begin position="730"/>
        <end position="743"/>
    </location>
</feature>
<dbReference type="AlphaFoldDB" id="A0A5C3L6J1"/>
<dbReference type="EMBL" id="ML210157">
    <property type="protein sequence ID" value="TFK28262.1"/>
    <property type="molecule type" value="Genomic_DNA"/>
</dbReference>
<protein>
    <submittedName>
        <fullName evidence="2">Uncharacterized protein</fullName>
    </submittedName>
</protein>
<feature type="compositionally biased region" description="Polar residues" evidence="1">
    <location>
        <begin position="460"/>
        <end position="479"/>
    </location>
</feature>
<feature type="compositionally biased region" description="Pro residues" evidence="1">
    <location>
        <begin position="254"/>
        <end position="272"/>
    </location>
</feature>
<feature type="compositionally biased region" description="Basic and acidic residues" evidence="1">
    <location>
        <begin position="132"/>
        <end position="145"/>
    </location>
</feature>
<feature type="region of interest" description="Disordered" evidence="1">
    <location>
        <begin position="460"/>
        <end position="708"/>
    </location>
</feature>
<feature type="compositionally biased region" description="Polar residues" evidence="1">
    <location>
        <begin position="550"/>
        <end position="563"/>
    </location>
</feature>
<evidence type="ECO:0000313" key="2">
    <source>
        <dbReference type="EMBL" id="TFK28262.1"/>
    </source>
</evidence>
<feature type="compositionally biased region" description="Low complexity" evidence="1">
    <location>
        <begin position="178"/>
        <end position="190"/>
    </location>
</feature>
<feature type="compositionally biased region" description="Polar residues" evidence="1">
    <location>
        <begin position="291"/>
        <end position="311"/>
    </location>
</feature>